<organism evidence="1">
    <name type="scientific">Arundo donax</name>
    <name type="common">Giant reed</name>
    <name type="synonym">Donax arundinaceus</name>
    <dbReference type="NCBI Taxonomy" id="35708"/>
    <lineage>
        <taxon>Eukaryota</taxon>
        <taxon>Viridiplantae</taxon>
        <taxon>Streptophyta</taxon>
        <taxon>Embryophyta</taxon>
        <taxon>Tracheophyta</taxon>
        <taxon>Spermatophyta</taxon>
        <taxon>Magnoliopsida</taxon>
        <taxon>Liliopsida</taxon>
        <taxon>Poales</taxon>
        <taxon>Poaceae</taxon>
        <taxon>PACMAD clade</taxon>
        <taxon>Arundinoideae</taxon>
        <taxon>Arundineae</taxon>
        <taxon>Arundo</taxon>
    </lineage>
</organism>
<protein>
    <submittedName>
        <fullName evidence="1">Uncharacterized protein</fullName>
    </submittedName>
</protein>
<evidence type="ECO:0000313" key="1">
    <source>
        <dbReference type="EMBL" id="JAD60819.1"/>
    </source>
</evidence>
<reference evidence="1" key="2">
    <citation type="journal article" date="2015" name="Data Brief">
        <title>Shoot transcriptome of the giant reed, Arundo donax.</title>
        <authorList>
            <person name="Barrero R.A."/>
            <person name="Guerrero F.D."/>
            <person name="Moolhuijzen P."/>
            <person name="Goolsby J.A."/>
            <person name="Tidwell J."/>
            <person name="Bellgard S.E."/>
            <person name="Bellgard M.I."/>
        </authorList>
    </citation>
    <scope>NUCLEOTIDE SEQUENCE</scope>
    <source>
        <tissue evidence="1">Shoot tissue taken approximately 20 cm above the soil surface</tissue>
    </source>
</reference>
<proteinExistence type="predicted"/>
<accession>A0A0A9BA03</accession>
<reference evidence="1" key="1">
    <citation type="submission" date="2014-09" db="EMBL/GenBank/DDBJ databases">
        <authorList>
            <person name="Magalhaes I.L.F."/>
            <person name="Oliveira U."/>
            <person name="Santos F.R."/>
            <person name="Vidigal T.H.D.A."/>
            <person name="Brescovit A.D."/>
            <person name="Santos A.J."/>
        </authorList>
    </citation>
    <scope>NUCLEOTIDE SEQUENCE</scope>
    <source>
        <tissue evidence="1">Shoot tissue taken approximately 20 cm above the soil surface</tissue>
    </source>
</reference>
<dbReference type="EMBL" id="GBRH01237076">
    <property type="protein sequence ID" value="JAD60819.1"/>
    <property type="molecule type" value="Transcribed_RNA"/>
</dbReference>
<sequence length="14" mass="1543">MAVSLNIASFLDMM</sequence>
<name>A0A0A9BA03_ARUDO</name>